<dbReference type="Proteomes" id="UP000244817">
    <property type="component" value="Unassembled WGS sequence"/>
</dbReference>
<protein>
    <submittedName>
        <fullName evidence="1">Uncharacterized protein</fullName>
    </submittedName>
</protein>
<proteinExistence type="predicted"/>
<keyword evidence="2" id="KW-1185">Reference proteome</keyword>
<evidence type="ECO:0000313" key="2">
    <source>
        <dbReference type="Proteomes" id="UP000244817"/>
    </source>
</evidence>
<accession>A0A2T7FXC3</accession>
<dbReference type="OrthoDB" id="2955631at2"/>
<gene>
    <name evidence="1" type="ORF">DC363_06470</name>
</gene>
<dbReference type="RefSeq" id="WP_108640333.1">
    <property type="nucleotide sequence ID" value="NZ_QCYG01000004.1"/>
</dbReference>
<name>A0A2T7FXC3_9RHOB</name>
<dbReference type="EMBL" id="QCYG01000004">
    <property type="protein sequence ID" value="PVA06804.1"/>
    <property type="molecule type" value="Genomic_DNA"/>
</dbReference>
<comment type="caution">
    <text evidence="1">The sequence shown here is derived from an EMBL/GenBank/DDBJ whole genome shotgun (WGS) entry which is preliminary data.</text>
</comment>
<dbReference type="InterPro" id="IPR018723">
    <property type="entry name" value="DUF2254_membrane"/>
</dbReference>
<dbReference type="Pfam" id="PF10011">
    <property type="entry name" value="DUF2254"/>
    <property type="match status" value="1"/>
</dbReference>
<reference evidence="1 2" key="1">
    <citation type="submission" date="2018-04" db="EMBL/GenBank/DDBJ databases">
        <title>Pelagivirga bohaiensis gen. nov., sp. nov., a bacterium isolated from the Bohai Sea.</title>
        <authorList>
            <person name="Ji X."/>
        </authorList>
    </citation>
    <scope>NUCLEOTIDE SEQUENCE [LARGE SCALE GENOMIC DNA]</scope>
    <source>
        <strain evidence="1 2">BH-SD16</strain>
    </source>
</reference>
<sequence>MSEIGSRALSPGINDPGTAIDIIVRISRIIRDWSLKQESDDAQKPQLELELERVFVPALDPGNLLEDAYGAIGKDGVGSVKVGIWLQRSLALLAQLPAGDINRAAQEQASIAFDRLKQELTFPHDLDGSARHTFPSVTKTESSQCDGSKLDHCRWILNQFSPVHPSHWHLKPAASGSELTSMKFSIAATQLPKSG</sequence>
<dbReference type="AlphaFoldDB" id="A0A2T7FXC3"/>
<organism evidence="1 2">
    <name type="scientific">Thalassorhabdomicrobium marinisediminis</name>
    <dbReference type="NCBI Taxonomy" id="2170577"/>
    <lineage>
        <taxon>Bacteria</taxon>
        <taxon>Pseudomonadati</taxon>
        <taxon>Pseudomonadota</taxon>
        <taxon>Alphaproteobacteria</taxon>
        <taxon>Rhodobacterales</taxon>
        <taxon>Paracoccaceae</taxon>
        <taxon>Thalassorhabdomicrobium</taxon>
    </lineage>
</organism>
<evidence type="ECO:0000313" key="1">
    <source>
        <dbReference type="EMBL" id="PVA06804.1"/>
    </source>
</evidence>